<dbReference type="Pfam" id="PF17853">
    <property type="entry name" value="GGDEF_2"/>
    <property type="match status" value="1"/>
</dbReference>
<evidence type="ECO:0000313" key="5">
    <source>
        <dbReference type="Proteomes" id="UP001401887"/>
    </source>
</evidence>
<keyword evidence="5" id="KW-1185">Reference proteome</keyword>
<evidence type="ECO:0000259" key="2">
    <source>
        <dbReference type="Pfam" id="PF13556"/>
    </source>
</evidence>
<dbReference type="PANTHER" id="PTHR33744:SF1">
    <property type="entry name" value="DNA-BINDING TRANSCRIPTIONAL ACTIVATOR ADER"/>
    <property type="match status" value="1"/>
</dbReference>
<dbReference type="Proteomes" id="UP001401887">
    <property type="component" value="Unassembled WGS sequence"/>
</dbReference>
<evidence type="ECO:0000259" key="3">
    <source>
        <dbReference type="Pfam" id="PF17853"/>
    </source>
</evidence>
<dbReference type="InterPro" id="IPR051448">
    <property type="entry name" value="CdaR-like_regulators"/>
</dbReference>
<accession>A0ABP9W6C8</accession>
<protein>
    <recommendedName>
        <fullName evidence="6">PucR C-terminal helix-turn-helix domain-containing protein</fullName>
    </recommendedName>
</protein>
<dbReference type="InterPro" id="IPR042070">
    <property type="entry name" value="PucR_C-HTH_sf"/>
</dbReference>
<gene>
    <name evidence="4" type="ORF">Dcar01_01649</name>
</gene>
<dbReference type="Pfam" id="PF13556">
    <property type="entry name" value="HTH_30"/>
    <property type="match status" value="1"/>
</dbReference>
<evidence type="ECO:0000313" key="4">
    <source>
        <dbReference type="EMBL" id="GAA5512925.1"/>
    </source>
</evidence>
<feature type="domain" description="CdaR GGDEF-like" evidence="3">
    <location>
        <begin position="203"/>
        <end position="320"/>
    </location>
</feature>
<dbReference type="InterPro" id="IPR041522">
    <property type="entry name" value="CdaR_GGDEF"/>
</dbReference>
<feature type="domain" description="PucR C-terminal helix-turn-helix" evidence="2">
    <location>
        <begin position="368"/>
        <end position="424"/>
    </location>
</feature>
<proteinExistence type="inferred from homology"/>
<comment type="similarity">
    <text evidence="1">Belongs to the CdaR family.</text>
</comment>
<comment type="caution">
    <text evidence="4">The sequence shown here is derived from an EMBL/GenBank/DDBJ whole genome shotgun (WGS) entry which is preliminary data.</text>
</comment>
<evidence type="ECO:0008006" key="6">
    <source>
        <dbReference type="Google" id="ProtNLM"/>
    </source>
</evidence>
<name>A0ABP9W6C8_9DEIO</name>
<dbReference type="PANTHER" id="PTHR33744">
    <property type="entry name" value="CARBOHYDRATE DIACID REGULATOR"/>
    <property type="match status" value="1"/>
</dbReference>
<sequence>MPPGSGRSGKGPLRLWLPASSPPMFRTIGQMVMLNALRAALALPPVQPDVPLPSPEAAAAALPGVPVQQWRPAFLRLLAQEVRPALPAVLTLLTDLQRTLARPQPERDIVVWLADMTGGQATLSSSWNDVVAQHGTPGGSLMEQRLVQDGRPVGRLQLQADAGWSPLLLLVAEVARLARLQAAAAGAARRRVGERQFEALLVGETAGTPEGGPCVLAALRLGKPVPRAGRARDAYVHQLDTLCAVGEGYLYGRRLACLTTVRGDKALWLWQTQDPEREAAGLHAALLAATDLDVRLGVSGRQDGYGRAAAAYRQALQALDEAASPRSLVTFQRLDPLHALLGSAPLTALAEQVRGQLRLADPDGRLEDTLERYLLHGGSLLELAEQLNLHVNTLRYRLRRVEDVLGGQLSEPAFVARLYLAFQAGQGER</sequence>
<evidence type="ECO:0000256" key="1">
    <source>
        <dbReference type="ARBA" id="ARBA00006754"/>
    </source>
</evidence>
<organism evidence="4 5">
    <name type="scientific">Deinococcus carri</name>
    <dbReference type="NCBI Taxonomy" id="1211323"/>
    <lineage>
        <taxon>Bacteria</taxon>
        <taxon>Thermotogati</taxon>
        <taxon>Deinococcota</taxon>
        <taxon>Deinococci</taxon>
        <taxon>Deinococcales</taxon>
        <taxon>Deinococcaceae</taxon>
        <taxon>Deinococcus</taxon>
    </lineage>
</organism>
<reference evidence="4 5" key="1">
    <citation type="submission" date="2024-02" db="EMBL/GenBank/DDBJ databases">
        <title>Deinococcus carri NBRC 110142.</title>
        <authorList>
            <person name="Ichikawa N."/>
            <person name="Katano-Makiyama Y."/>
            <person name="Hidaka K."/>
        </authorList>
    </citation>
    <scope>NUCLEOTIDE SEQUENCE [LARGE SCALE GENOMIC DNA]</scope>
    <source>
        <strain evidence="4 5">NBRC 110142</strain>
    </source>
</reference>
<dbReference type="Gene3D" id="1.10.10.2840">
    <property type="entry name" value="PucR C-terminal helix-turn-helix domain"/>
    <property type="match status" value="1"/>
</dbReference>
<dbReference type="InterPro" id="IPR025736">
    <property type="entry name" value="PucR_C-HTH_dom"/>
</dbReference>
<dbReference type="EMBL" id="BAABRP010000004">
    <property type="protein sequence ID" value="GAA5512925.1"/>
    <property type="molecule type" value="Genomic_DNA"/>
</dbReference>